<dbReference type="Proteomes" id="UP000000539">
    <property type="component" value="Chromosome 4"/>
</dbReference>
<evidence type="ECO:0000313" key="3">
    <source>
        <dbReference type="Proteomes" id="UP000000539"/>
    </source>
</evidence>
<organism evidence="2 3">
    <name type="scientific">Gallus gallus</name>
    <name type="common">Chicken</name>
    <dbReference type="NCBI Taxonomy" id="9031"/>
    <lineage>
        <taxon>Eukaryota</taxon>
        <taxon>Metazoa</taxon>
        <taxon>Chordata</taxon>
        <taxon>Craniata</taxon>
        <taxon>Vertebrata</taxon>
        <taxon>Euteleostomi</taxon>
        <taxon>Archelosauria</taxon>
        <taxon>Archosauria</taxon>
        <taxon>Dinosauria</taxon>
        <taxon>Saurischia</taxon>
        <taxon>Theropoda</taxon>
        <taxon>Coelurosauria</taxon>
        <taxon>Aves</taxon>
        <taxon>Neognathae</taxon>
        <taxon>Galloanserae</taxon>
        <taxon>Galliformes</taxon>
        <taxon>Phasianidae</taxon>
        <taxon>Phasianinae</taxon>
        <taxon>Gallus</taxon>
    </lineage>
</organism>
<reference evidence="2" key="3">
    <citation type="submission" date="2025-09" db="UniProtKB">
        <authorList>
            <consortium name="Ensembl"/>
        </authorList>
    </citation>
    <scope>IDENTIFICATION</scope>
    <source>
        <strain evidence="2">broiler</strain>
    </source>
</reference>
<reference evidence="2" key="1">
    <citation type="submission" date="2020-11" db="EMBL/GenBank/DDBJ databases">
        <title>Gallus gallus (Chicken) genome, bGalGal1, GRCg7b, maternal haplotype autosomes + Z &amp; W.</title>
        <authorList>
            <person name="Warren W."/>
            <person name="Formenti G."/>
            <person name="Fedrigo O."/>
            <person name="Haase B."/>
            <person name="Mountcastle J."/>
            <person name="Balacco J."/>
            <person name="Tracey A."/>
            <person name="Schneider V."/>
            <person name="Okimoto R."/>
            <person name="Cheng H."/>
            <person name="Hawken R."/>
            <person name="Howe K."/>
            <person name="Jarvis E.D."/>
        </authorList>
    </citation>
    <scope>NUCLEOTIDE SEQUENCE [LARGE SCALE GENOMIC DNA]</scope>
    <source>
        <strain evidence="2">Broiler</strain>
    </source>
</reference>
<accession>A0A8V0YBX2</accession>
<reference evidence="2" key="2">
    <citation type="submission" date="2025-08" db="UniProtKB">
        <authorList>
            <consortium name="Ensembl"/>
        </authorList>
    </citation>
    <scope>IDENTIFICATION</scope>
    <source>
        <strain evidence="2">broiler</strain>
    </source>
</reference>
<evidence type="ECO:0000256" key="1">
    <source>
        <dbReference type="SAM" id="MobiDB-lite"/>
    </source>
</evidence>
<protein>
    <submittedName>
        <fullName evidence="2">Uncharacterized protein</fullName>
    </submittedName>
</protein>
<name>A0A8V0YBX2_CHICK</name>
<sequence length="120" mass="12632">LKKTGNGRTTSLKTSPRSPFGLHQGVAQTSSKPRAMQPFGRPQNTSPDPNGSERAPVIPLFPADCRALWDLFVHTHTAPMQATVSCPALRSIPVCLQSQGGSLSAGPASHREGGGVWMGC</sequence>
<dbReference type="AlphaFoldDB" id="A0A8V0YBX2"/>
<feature type="region of interest" description="Disordered" evidence="1">
    <location>
        <begin position="1"/>
        <end position="57"/>
    </location>
</feature>
<dbReference type="Ensembl" id="ENSGALT00010027842.1">
    <property type="protein sequence ID" value="ENSGALP00010015968.1"/>
    <property type="gene ID" value="ENSGALG00010011644.1"/>
</dbReference>
<evidence type="ECO:0000313" key="2">
    <source>
        <dbReference type="Ensembl" id="ENSGALP00010015968.1"/>
    </source>
</evidence>
<feature type="compositionally biased region" description="Polar residues" evidence="1">
    <location>
        <begin position="1"/>
        <end position="17"/>
    </location>
</feature>
<proteinExistence type="predicted"/>
<keyword evidence="3" id="KW-1185">Reference proteome</keyword>